<dbReference type="SUPFAM" id="SSF54768">
    <property type="entry name" value="dsRNA-binding domain-like"/>
    <property type="match status" value="2"/>
</dbReference>
<evidence type="ECO:0000256" key="1">
    <source>
        <dbReference type="PROSITE-ProRule" id="PRU00266"/>
    </source>
</evidence>
<dbReference type="VEuPathDB" id="FungiDB:JI435_115400"/>
<organism evidence="4 5">
    <name type="scientific">Phaeosphaeria nodorum (strain SN15 / ATCC MYA-4574 / FGSC 10173)</name>
    <name type="common">Glume blotch fungus</name>
    <name type="synonym">Parastagonospora nodorum</name>
    <dbReference type="NCBI Taxonomy" id="321614"/>
    <lineage>
        <taxon>Eukaryota</taxon>
        <taxon>Fungi</taxon>
        <taxon>Dikarya</taxon>
        <taxon>Ascomycota</taxon>
        <taxon>Pezizomycotina</taxon>
        <taxon>Dothideomycetes</taxon>
        <taxon>Pleosporomycetidae</taxon>
        <taxon>Pleosporales</taxon>
        <taxon>Pleosporineae</taxon>
        <taxon>Phaeosphaeriaceae</taxon>
        <taxon>Parastagonospora</taxon>
    </lineage>
</organism>
<dbReference type="Gene3D" id="3.30.160.20">
    <property type="match status" value="1"/>
</dbReference>
<feature type="region of interest" description="Disordered" evidence="2">
    <location>
        <begin position="306"/>
        <end position="353"/>
    </location>
</feature>
<dbReference type="AlphaFoldDB" id="Q0U9M4"/>
<evidence type="ECO:0000313" key="4">
    <source>
        <dbReference type="EMBL" id="EAT81248.2"/>
    </source>
</evidence>
<accession>Q0U9M4</accession>
<dbReference type="STRING" id="321614.Q0U9M4"/>
<dbReference type="InterPro" id="IPR014720">
    <property type="entry name" value="dsRBD_dom"/>
</dbReference>
<dbReference type="HOGENOM" id="CLU_604309_0_0_1"/>
<dbReference type="PROSITE" id="PS50137">
    <property type="entry name" value="DS_RBD"/>
    <property type="match status" value="1"/>
</dbReference>
<evidence type="ECO:0000256" key="2">
    <source>
        <dbReference type="SAM" id="MobiDB-lite"/>
    </source>
</evidence>
<gene>
    <name evidence="4" type="ORF">SNOG_11540</name>
</gene>
<sequence length="456" mass="49349">MDVAVQVPKLEGVYSIDDFMGKEAEARHAALKAEKSAAASKKAVNTGPVALGSRSSKHTIDLHAKYQALGIPQPMFNFHGDSSRGWSGDVGFPGLDADELQDIKVDAMYPSKQEAKEELSKLALEILTRLEEQGRIQKVTPDARVRTSKHRVALHDKCQKSGYPQPSFEYAGSNQKGWSAEIVFPGLELDELNIKDETRFLNKQEAKEAVSKLALEALEIAEQEGKLERFGRAKGPATQAPKEKEEPGPNYVGQLLDYSVGTTFACRLTLDSQSFGSLTATRSSKKAARQEAARCAVEHFKETGEWPTDAGGIKKKKKSSTAQSDTPATHCRFPSASPPSSLGPPEWRFSPPSPDAPQFHTVACYFANGGAHAGPIGEVRNVLGKKKAKEECARLTLAYLEEVRRYRVECGRRVLEGVVGGEGVLDGAVGRGWDGEGTGEEAKIKGSEGGGCGYRC</sequence>
<dbReference type="eggNOG" id="ENOG502SDVM">
    <property type="taxonomic scope" value="Eukaryota"/>
</dbReference>
<dbReference type="GO" id="GO:0003723">
    <property type="term" value="F:RNA binding"/>
    <property type="evidence" value="ECO:0007669"/>
    <property type="project" value="UniProtKB-UniRule"/>
</dbReference>
<dbReference type="CDD" id="cd00048">
    <property type="entry name" value="DSRM_SF"/>
    <property type="match status" value="1"/>
</dbReference>
<feature type="compositionally biased region" description="Low complexity" evidence="2">
    <location>
        <begin position="334"/>
        <end position="345"/>
    </location>
</feature>
<feature type="domain" description="DRBM" evidence="3">
    <location>
        <begin position="264"/>
        <end position="302"/>
    </location>
</feature>
<dbReference type="KEGG" id="pno:SNOG_11540"/>
<name>Q0U9M4_PHANO</name>
<dbReference type="InParanoid" id="Q0U9M4"/>
<dbReference type="EMBL" id="CH445343">
    <property type="protein sequence ID" value="EAT81248.2"/>
    <property type="molecule type" value="Genomic_DNA"/>
</dbReference>
<keyword evidence="1" id="KW-0694">RNA-binding</keyword>
<proteinExistence type="predicted"/>
<evidence type="ECO:0000259" key="3">
    <source>
        <dbReference type="PROSITE" id="PS50137"/>
    </source>
</evidence>
<dbReference type="RefSeq" id="XP_001801780.1">
    <property type="nucleotide sequence ID" value="XM_001801728.1"/>
</dbReference>
<reference evidence="5" key="1">
    <citation type="journal article" date="2007" name="Plant Cell">
        <title>Dothideomycete-plant interactions illuminated by genome sequencing and EST analysis of the wheat pathogen Stagonospora nodorum.</title>
        <authorList>
            <person name="Hane J.K."/>
            <person name="Lowe R.G."/>
            <person name="Solomon P.S."/>
            <person name="Tan K.C."/>
            <person name="Schoch C.L."/>
            <person name="Spatafora J.W."/>
            <person name="Crous P.W."/>
            <person name="Kodira C."/>
            <person name="Birren B.W."/>
            <person name="Galagan J.E."/>
            <person name="Torriani S.F."/>
            <person name="McDonald B.A."/>
            <person name="Oliver R.P."/>
        </authorList>
    </citation>
    <scope>NUCLEOTIDE SEQUENCE [LARGE SCALE GENOMIC DNA]</scope>
    <source>
        <strain evidence="5">SN15 / ATCC MYA-4574 / FGSC 10173</strain>
    </source>
</reference>
<evidence type="ECO:0000313" key="5">
    <source>
        <dbReference type="Proteomes" id="UP000001055"/>
    </source>
</evidence>
<feature type="region of interest" description="Disordered" evidence="2">
    <location>
        <begin position="229"/>
        <end position="251"/>
    </location>
</feature>
<protein>
    <recommendedName>
        <fullName evidence="3">DRBM domain-containing protein</fullName>
    </recommendedName>
</protein>
<dbReference type="GeneID" id="5978688"/>
<dbReference type="Proteomes" id="UP000001055">
    <property type="component" value="Unassembled WGS sequence"/>
</dbReference>